<dbReference type="NCBIfam" id="TIGR00094">
    <property type="entry name" value="tRNA_TruD_broad"/>
    <property type="match status" value="1"/>
</dbReference>
<dbReference type="SUPFAM" id="SSF55120">
    <property type="entry name" value="Pseudouridine synthase"/>
    <property type="match status" value="1"/>
</dbReference>
<protein>
    <recommendedName>
        <fullName evidence="7">TRUD domain-containing protein</fullName>
    </recommendedName>
</protein>
<dbReference type="Gene3D" id="3.30.2350.20">
    <property type="entry name" value="TruD, catalytic domain"/>
    <property type="match status" value="2"/>
</dbReference>
<dbReference type="GeneTree" id="ENSGT00530000063554"/>
<dbReference type="GO" id="GO:0009982">
    <property type="term" value="F:pseudouridine synthase activity"/>
    <property type="evidence" value="ECO:0007669"/>
    <property type="project" value="InterPro"/>
</dbReference>
<feature type="domain" description="TRUD" evidence="7">
    <location>
        <begin position="343"/>
        <end position="553"/>
    </location>
</feature>
<reference evidence="8" key="2">
    <citation type="submission" date="2025-08" db="UniProtKB">
        <authorList>
            <consortium name="Ensembl"/>
        </authorList>
    </citation>
    <scope>IDENTIFICATION</scope>
</reference>
<dbReference type="Ensembl" id="ENSPNAT00000048691.1">
    <property type="protein sequence ID" value="ENSPNAP00000073205.1"/>
    <property type="gene ID" value="ENSPNAG00000010812.2"/>
</dbReference>
<dbReference type="PROSITE" id="PS50984">
    <property type="entry name" value="TRUD"/>
    <property type="match status" value="1"/>
</dbReference>
<reference evidence="8" key="3">
    <citation type="submission" date="2025-09" db="UniProtKB">
        <authorList>
            <consortium name="Ensembl"/>
        </authorList>
    </citation>
    <scope>IDENTIFICATION</scope>
</reference>
<evidence type="ECO:0000256" key="3">
    <source>
        <dbReference type="ARBA" id="ARBA00022694"/>
    </source>
</evidence>
<evidence type="ECO:0000313" key="8">
    <source>
        <dbReference type="Ensembl" id="ENSPNAP00000073205.1"/>
    </source>
</evidence>
<comment type="similarity">
    <text evidence="2">Belongs to the pseudouridine synthase TruD family.</text>
</comment>
<keyword evidence="4" id="KW-0413">Isomerase</keyword>
<dbReference type="InterPro" id="IPR011760">
    <property type="entry name" value="PsdUridine_synth_TruD_insert"/>
</dbReference>
<organism evidence="8 9">
    <name type="scientific">Pygocentrus nattereri</name>
    <name type="common">Red-bellied piranha</name>
    <dbReference type="NCBI Taxonomy" id="42514"/>
    <lineage>
        <taxon>Eukaryota</taxon>
        <taxon>Metazoa</taxon>
        <taxon>Chordata</taxon>
        <taxon>Craniata</taxon>
        <taxon>Vertebrata</taxon>
        <taxon>Euteleostomi</taxon>
        <taxon>Actinopterygii</taxon>
        <taxon>Neopterygii</taxon>
        <taxon>Teleostei</taxon>
        <taxon>Ostariophysi</taxon>
        <taxon>Characiformes</taxon>
        <taxon>Characoidei</taxon>
        <taxon>Pygocentrus</taxon>
    </lineage>
</organism>
<evidence type="ECO:0000256" key="2">
    <source>
        <dbReference type="ARBA" id="ARBA00007953"/>
    </source>
</evidence>
<dbReference type="GO" id="GO:0003723">
    <property type="term" value="F:RNA binding"/>
    <property type="evidence" value="ECO:0007669"/>
    <property type="project" value="InterPro"/>
</dbReference>
<dbReference type="PROSITE" id="PS01268">
    <property type="entry name" value="UPF0024"/>
    <property type="match status" value="1"/>
</dbReference>
<feature type="region of interest" description="Disordered" evidence="6">
    <location>
        <begin position="1"/>
        <end position="67"/>
    </location>
</feature>
<evidence type="ECO:0000259" key="7">
    <source>
        <dbReference type="PROSITE" id="PS50984"/>
    </source>
</evidence>
<dbReference type="CDD" id="cd02576">
    <property type="entry name" value="PseudoU_synth_ScPUS7"/>
    <property type="match status" value="1"/>
</dbReference>
<dbReference type="InterPro" id="IPR020119">
    <property type="entry name" value="PsdUridine_synth_TruD_CS"/>
</dbReference>
<feature type="compositionally biased region" description="Acidic residues" evidence="6">
    <location>
        <begin position="48"/>
        <end position="67"/>
    </location>
</feature>
<reference evidence="8 9" key="1">
    <citation type="submission" date="2020-10" db="EMBL/GenBank/DDBJ databases">
        <title>Pygocentrus nattereri (red-bellied piranha) genome, fPygNat1, primary haplotype.</title>
        <authorList>
            <person name="Myers G."/>
            <person name="Meyer A."/>
            <person name="Karagic N."/>
            <person name="Pippel M."/>
            <person name="Winkler S."/>
            <person name="Tracey A."/>
            <person name="Wood J."/>
            <person name="Formenti G."/>
            <person name="Howe K."/>
            <person name="Fedrigo O."/>
            <person name="Jarvis E.D."/>
        </authorList>
    </citation>
    <scope>NUCLEOTIDE SEQUENCE [LARGE SCALE GENOMIC DNA]</scope>
</reference>
<dbReference type="GO" id="GO:0001522">
    <property type="term" value="P:pseudouridine synthesis"/>
    <property type="evidence" value="ECO:0007669"/>
    <property type="project" value="InterPro"/>
</dbReference>
<evidence type="ECO:0000256" key="4">
    <source>
        <dbReference type="ARBA" id="ARBA00023235"/>
    </source>
</evidence>
<proteinExistence type="inferred from homology"/>
<dbReference type="FunFam" id="3.30.2350.20:FF:000003">
    <property type="entry name" value="Pseudouridylate synthase 7 homolog"/>
    <property type="match status" value="1"/>
</dbReference>
<dbReference type="InterPro" id="IPR001656">
    <property type="entry name" value="PsdUridine_synth_TruD"/>
</dbReference>
<sequence>MEDKEPLTEPIHIGEKRTCPEEDSEPSAKRARVQDEANGSHVTKTKEEDEELEADEEEEPLVGEDGEGESFADMMKHGLSEVDVGIHKFVSDHKGFSGILKERYSDFVVHEISKEGKIVRLDDLSVPVETEVRRTVEPTDCQALTEEQKQQLADLQLFKNKEGNVAIEVENDSKEKRTLLHKAVKTLYPGLETKTEEREGKKFIVAYHAAGKKALAAPRKHSWPKNRGSFCHFVLYKENKDTMDAINVLSRFLRVRPNVFSYMGTKDKRAITVQEIAVLKISAERLSHLNKCLMNFKLGNFSYKKHPLKLGELQGNHFTVVLRNVSCSDEQVEQAMMSLRDTGFINYYGMQRFGTTAVPTHQVGRAILQNNWTEVMDLILKPRPGAEKGYLVKCREEWAQTQDPEAALKKLPVKRCVEGQLLRGLSMYGKKNIITAFGLIPRNNRLMYIHSYQSFVWNTMVSRRVEAYGLKAVEGDLVLRGGTAHVLTAEEAEKQSIHDVVMPLPGFDVIYPTHEVGKGYRDLLTVDNLDIDNLRHKVRDYSLAGAYRRILIRPSDVSCLTLYG</sequence>
<comment type="catalytic activity">
    <reaction evidence="1">
        <text>a uridine in mRNA = a pseudouridine in mRNA</text>
        <dbReference type="Rhea" id="RHEA:56644"/>
        <dbReference type="Rhea" id="RHEA-COMP:14658"/>
        <dbReference type="Rhea" id="RHEA-COMP:14659"/>
        <dbReference type="ChEBI" id="CHEBI:65314"/>
        <dbReference type="ChEBI" id="CHEBI:65315"/>
    </reaction>
</comment>
<keyword evidence="9" id="KW-1185">Reference proteome</keyword>
<dbReference type="InterPro" id="IPR020103">
    <property type="entry name" value="PsdUridine_synth_cat_dom_sf"/>
</dbReference>
<evidence type="ECO:0000256" key="1">
    <source>
        <dbReference type="ARBA" id="ARBA00001166"/>
    </source>
</evidence>
<dbReference type="PANTHER" id="PTHR13326:SF31">
    <property type="entry name" value="PSEUDOURIDYLATE SYNTHASE 7 HOMOLOG"/>
    <property type="match status" value="1"/>
</dbReference>
<comment type="catalytic activity">
    <reaction evidence="5">
        <text>a uridine in tRNA = a pseudouridine in tRNA</text>
        <dbReference type="Rhea" id="RHEA:54572"/>
        <dbReference type="Rhea" id="RHEA-COMP:13339"/>
        <dbReference type="Rhea" id="RHEA-COMP:13934"/>
        <dbReference type="ChEBI" id="CHEBI:65314"/>
        <dbReference type="ChEBI" id="CHEBI:65315"/>
    </reaction>
</comment>
<feature type="compositionally biased region" description="Basic and acidic residues" evidence="6">
    <location>
        <begin position="1"/>
        <end position="35"/>
    </location>
</feature>
<dbReference type="AlphaFoldDB" id="A0AAR2L9I3"/>
<evidence type="ECO:0000313" key="9">
    <source>
        <dbReference type="Proteomes" id="UP001501920"/>
    </source>
</evidence>
<dbReference type="GO" id="GO:0008033">
    <property type="term" value="P:tRNA processing"/>
    <property type="evidence" value="ECO:0007669"/>
    <property type="project" value="UniProtKB-KW"/>
</dbReference>
<dbReference type="PANTHER" id="PTHR13326">
    <property type="entry name" value="TRNA PSEUDOURIDINE SYNTHASE D"/>
    <property type="match status" value="1"/>
</dbReference>
<dbReference type="Pfam" id="PF01142">
    <property type="entry name" value="TruD"/>
    <property type="match status" value="1"/>
</dbReference>
<evidence type="ECO:0000256" key="6">
    <source>
        <dbReference type="SAM" id="MobiDB-lite"/>
    </source>
</evidence>
<dbReference type="GO" id="GO:0005634">
    <property type="term" value="C:nucleus"/>
    <property type="evidence" value="ECO:0007669"/>
    <property type="project" value="TreeGrafter"/>
</dbReference>
<accession>A0AAR2L9I3</accession>
<dbReference type="Proteomes" id="UP001501920">
    <property type="component" value="Chromosome 11"/>
</dbReference>
<evidence type="ECO:0000256" key="5">
    <source>
        <dbReference type="ARBA" id="ARBA00036943"/>
    </source>
</evidence>
<keyword evidence="3" id="KW-0819">tRNA processing</keyword>
<name>A0AAR2L9I3_PYGNA</name>
<gene>
    <name evidence="8" type="primary">PUS7</name>
</gene>
<dbReference type="PIRSF" id="PIRSF037016">
    <property type="entry name" value="Pseudouridin_synth_euk_prd"/>
    <property type="match status" value="1"/>
</dbReference>
<dbReference type="InterPro" id="IPR042214">
    <property type="entry name" value="TruD_catalytic"/>
</dbReference>